<organism evidence="1 2">
    <name type="scientific">Dermatophagoides pteronyssinus</name>
    <name type="common">European house dust mite</name>
    <dbReference type="NCBI Taxonomy" id="6956"/>
    <lineage>
        <taxon>Eukaryota</taxon>
        <taxon>Metazoa</taxon>
        <taxon>Ecdysozoa</taxon>
        <taxon>Arthropoda</taxon>
        <taxon>Chelicerata</taxon>
        <taxon>Arachnida</taxon>
        <taxon>Acari</taxon>
        <taxon>Acariformes</taxon>
        <taxon>Sarcoptiformes</taxon>
        <taxon>Astigmata</taxon>
        <taxon>Psoroptidia</taxon>
        <taxon>Analgoidea</taxon>
        <taxon>Pyroglyphidae</taxon>
        <taxon>Dermatophagoidinae</taxon>
        <taxon>Dermatophagoides</taxon>
    </lineage>
</organism>
<name>A0ABQ8J9V8_DERPT</name>
<reference evidence="1 2" key="2">
    <citation type="journal article" date="2022" name="Mol. Biol. Evol.">
        <title>Comparative Genomics Reveals Insights into the Divergent Evolution of Astigmatic Mites and Household Pest Adaptations.</title>
        <authorList>
            <person name="Xiong Q."/>
            <person name="Wan A.T."/>
            <person name="Liu X."/>
            <person name="Fung C.S."/>
            <person name="Xiao X."/>
            <person name="Malainual N."/>
            <person name="Hou J."/>
            <person name="Wang L."/>
            <person name="Wang M."/>
            <person name="Yang K.Y."/>
            <person name="Cui Y."/>
            <person name="Leung E.L."/>
            <person name="Nong W."/>
            <person name="Shin S.K."/>
            <person name="Au S.W."/>
            <person name="Jeong K.Y."/>
            <person name="Chew F.T."/>
            <person name="Hui J.H."/>
            <person name="Leung T.F."/>
            <person name="Tungtrongchitr A."/>
            <person name="Zhong N."/>
            <person name="Liu Z."/>
            <person name="Tsui S.K."/>
        </authorList>
    </citation>
    <scope>NUCLEOTIDE SEQUENCE [LARGE SCALE GENOMIC DNA]</scope>
    <source>
        <strain evidence="1">Derp</strain>
    </source>
</reference>
<keyword evidence="2" id="KW-1185">Reference proteome</keyword>
<dbReference type="EMBL" id="NJHN03000060">
    <property type="protein sequence ID" value="KAH9419376.1"/>
    <property type="molecule type" value="Genomic_DNA"/>
</dbReference>
<proteinExistence type="predicted"/>
<evidence type="ECO:0000313" key="1">
    <source>
        <dbReference type="EMBL" id="KAH9419376.1"/>
    </source>
</evidence>
<sequence length="69" mass="7583">MTTALAFCNNSSIVSIYSHACIYGSGTVEFATATRDALSYIQDPVYMAKPFVPANPLAHNHITIDFHYI</sequence>
<comment type="caution">
    <text evidence="1">The sequence shown here is derived from an EMBL/GenBank/DDBJ whole genome shotgun (WGS) entry which is preliminary data.</text>
</comment>
<accession>A0ABQ8J9V8</accession>
<protein>
    <submittedName>
        <fullName evidence="1">Uncharacterized protein</fullName>
    </submittedName>
</protein>
<gene>
    <name evidence="1" type="ORF">DERP_005888</name>
</gene>
<evidence type="ECO:0000313" key="2">
    <source>
        <dbReference type="Proteomes" id="UP000887458"/>
    </source>
</evidence>
<dbReference type="Proteomes" id="UP000887458">
    <property type="component" value="Unassembled WGS sequence"/>
</dbReference>
<reference evidence="1 2" key="1">
    <citation type="journal article" date="2018" name="J. Allergy Clin. Immunol.">
        <title>High-quality assembly of Dermatophagoides pteronyssinus genome and transcriptome reveals a wide range of novel allergens.</title>
        <authorList>
            <person name="Liu X.Y."/>
            <person name="Yang K.Y."/>
            <person name="Wang M.Q."/>
            <person name="Kwok J.S."/>
            <person name="Zeng X."/>
            <person name="Yang Z."/>
            <person name="Xiao X.J."/>
            <person name="Lau C.P."/>
            <person name="Li Y."/>
            <person name="Huang Z.M."/>
            <person name="Ba J.G."/>
            <person name="Yim A.K."/>
            <person name="Ouyang C.Y."/>
            <person name="Ngai S.M."/>
            <person name="Chan T.F."/>
            <person name="Leung E.L."/>
            <person name="Liu L."/>
            <person name="Liu Z.G."/>
            <person name="Tsui S.K."/>
        </authorList>
    </citation>
    <scope>NUCLEOTIDE SEQUENCE [LARGE SCALE GENOMIC DNA]</scope>
    <source>
        <strain evidence="1">Derp</strain>
    </source>
</reference>